<dbReference type="InterPro" id="IPR042003">
    <property type="entry name" value="Sortase_E"/>
</dbReference>
<keyword evidence="4" id="KW-0472">Membrane</keyword>
<dbReference type="Proteomes" id="UP000540506">
    <property type="component" value="Unassembled WGS sequence"/>
</dbReference>
<evidence type="ECO:0000256" key="4">
    <source>
        <dbReference type="SAM" id="Phobius"/>
    </source>
</evidence>
<accession>A0A7W7R2Y1</accession>
<gene>
    <name evidence="5" type="ORF">FHR34_003435</name>
</gene>
<dbReference type="SUPFAM" id="SSF63817">
    <property type="entry name" value="Sortase"/>
    <property type="match status" value="1"/>
</dbReference>
<feature type="region of interest" description="Disordered" evidence="3">
    <location>
        <begin position="181"/>
        <end position="208"/>
    </location>
</feature>
<feature type="transmembrane region" description="Helical" evidence="4">
    <location>
        <begin position="141"/>
        <end position="167"/>
    </location>
</feature>
<reference evidence="5 6" key="1">
    <citation type="submission" date="2020-08" db="EMBL/GenBank/DDBJ databases">
        <title>Sequencing the genomes of 1000 actinobacteria strains.</title>
        <authorList>
            <person name="Klenk H.-P."/>
        </authorList>
    </citation>
    <scope>NUCLEOTIDE SEQUENCE [LARGE SCALE GENOMIC DNA]</scope>
    <source>
        <strain evidence="5 6">DSM 41654</strain>
    </source>
</reference>
<dbReference type="InterPro" id="IPR023365">
    <property type="entry name" value="Sortase_dom-sf"/>
</dbReference>
<dbReference type="InterPro" id="IPR005754">
    <property type="entry name" value="Sortase"/>
</dbReference>
<evidence type="ECO:0000256" key="3">
    <source>
        <dbReference type="SAM" id="MobiDB-lite"/>
    </source>
</evidence>
<evidence type="ECO:0000256" key="1">
    <source>
        <dbReference type="ARBA" id="ARBA00022801"/>
    </source>
</evidence>
<keyword evidence="1 5" id="KW-0378">Hydrolase</keyword>
<organism evidence="5 6">
    <name type="scientific">Kitasatospora kifunensis</name>
    <name type="common">Streptomyces kifunensis</name>
    <dbReference type="NCBI Taxonomy" id="58351"/>
    <lineage>
        <taxon>Bacteria</taxon>
        <taxon>Bacillati</taxon>
        <taxon>Actinomycetota</taxon>
        <taxon>Actinomycetes</taxon>
        <taxon>Kitasatosporales</taxon>
        <taxon>Streptomycetaceae</taxon>
        <taxon>Kitasatospora</taxon>
    </lineage>
</organism>
<dbReference type="EMBL" id="JACHJV010000001">
    <property type="protein sequence ID" value="MBB4924442.1"/>
    <property type="molecule type" value="Genomic_DNA"/>
</dbReference>
<dbReference type="NCBIfam" id="NF033747">
    <property type="entry name" value="class_E_sortase"/>
    <property type="match status" value="1"/>
</dbReference>
<comment type="caution">
    <text evidence="5">The sequence shown here is derived from an EMBL/GenBank/DDBJ whole genome shotgun (WGS) entry which is preliminary data.</text>
</comment>
<dbReference type="NCBIfam" id="TIGR01076">
    <property type="entry name" value="sortase_fam"/>
    <property type="match status" value="1"/>
</dbReference>
<proteinExistence type="predicted"/>
<feature type="compositionally biased region" description="Low complexity" evidence="3">
    <location>
        <begin position="88"/>
        <end position="100"/>
    </location>
</feature>
<dbReference type="GO" id="GO:0016787">
    <property type="term" value="F:hydrolase activity"/>
    <property type="evidence" value="ECO:0007669"/>
    <property type="project" value="UniProtKB-KW"/>
</dbReference>
<feature type="region of interest" description="Disordered" evidence="3">
    <location>
        <begin position="88"/>
        <end position="133"/>
    </location>
</feature>
<keyword evidence="4" id="KW-1133">Transmembrane helix</keyword>
<sequence>MTAVRPEGRQDAYQGYDTPVGGTPGYGGPGYGAARQGVPGQGAGSYAGAPEPDGWGVYDPAQPGGQPVEQPAYPWLADQTLQLRTISAGPAGSADDPAAPTGRAERRRAQGGVSVRSGTGRRRATGRRGPVVRPKERKRVLLARAVGELFITSGLVMLLFVAYQLWWTNVQANADSNAARSKLEQQWAAPAAPAPTPSPGASNTPAPTFAPGKGFAIIHVPKIGLIDPIAEGTDTTTVLDHGLVGHYSGTAMPSDANGNFAVAGHRTTHGQPFRKLAQLSPGDKIVVETQTDYYTYEVEGGIPMTPPSNVSVLESIPKGSPFTQPGRYLTMTTCTPEFSAQGRLIVFGKMVDDRPRSQGLPPALQSGQ</sequence>
<dbReference type="EC" id="3.4.22.70" evidence="5"/>
<evidence type="ECO:0000256" key="2">
    <source>
        <dbReference type="PIRSR" id="PIRSR605754-1"/>
    </source>
</evidence>
<protein>
    <submittedName>
        <fullName evidence="5">Sortase A</fullName>
        <ecNumber evidence="5">3.4.22.70</ecNumber>
    </submittedName>
</protein>
<dbReference type="Pfam" id="PF04203">
    <property type="entry name" value="Sortase"/>
    <property type="match status" value="1"/>
</dbReference>
<evidence type="ECO:0000313" key="5">
    <source>
        <dbReference type="EMBL" id="MBB4924442.1"/>
    </source>
</evidence>
<dbReference type="RefSeq" id="WP_312897290.1">
    <property type="nucleotide sequence ID" value="NZ_JACHJV010000001.1"/>
</dbReference>
<feature type="active site" description="Acyl-thioester intermediate" evidence="2">
    <location>
        <position position="334"/>
    </location>
</feature>
<dbReference type="InterPro" id="IPR053465">
    <property type="entry name" value="Sortase_Class_E"/>
</dbReference>
<dbReference type="Gene3D" id="2.40.260.10">
    <property type="entry name" value="Sortase"/>
    <property type="match status" value="1"/>
</dbReference>
<keyword evidence="4" id="KW-0812">Transmembrane</keyword>
<feature type="active site" description="Proton donor/acceptor" evidence="2">
    <location>
        <position position="265"/>
    </location>
</feature>
<evidence type="ECO:0000313" key="6">
    <source>
        <dbReference type="Proteomes" id="UP000540506"/>
    </source>
</evidence>
<dbReference type="AlphaFoldDB" id="A0A7W7R2Y1"/>
<name>A0A7W7R2Y1_KITKI</name>
<dbReference type="CDD" id="cd05830">
    <property type="entry name" value="Sortase_E"/>
    <property type="match status" value="1"/>
</dbReference>
<feature type="compositionally biased region" description="Basic and acidic residues" evidence="3">
    <location>
        <begin position="1"/>
        <end position="10"/>
    </location>
</feature>
<feature type="region of interest" description="Disordered" evidence="3">
    <location>
        <begin position="1"/>
        <end position="69"/>
    </location>
</feature>
<feature type="compositionally biased region" description="Gly residues" evidence="3">
    <location>
        <begin position="22"/>
        <end position="31"/>
    </location>
</feature>
<keyword evidence="6" id="KW-1185">Reference proteome</keyword>